<reference evidence="2 3" key="1">
    <citation type="submission" date="2022-11" db="EMBL/GenBank/DDBJ databases">
        <title>Brucella sp. YY2X, whole genome shotgun sequencing project.</title>
        <authorList>
            <person name="Yang Y."/>
        </authorList>
    </citation>
    <scope>NUCLEOTIDE SEQUENCE [LARGE SCALE GENOMIC DNA]</scope>
    <source>
        <strain evidence="2 3">YY2X</strain>
    </source>
</reference>
<name>A0ABT3QUH1_9HYPH</name>
<comment type="caution">
    <text evidence="2">The sequence shown here is derived from an EMBL/GenBank/DDBJ whole genome shotgun (WGS) entry which is preliminary data.</text>
</comment>
<keyword evidence="3" id="KW-1185">Reference proteome</keyword>
<sequence>MAEDELNASAEAERKDTSRLDHDSLLKKLKGWFKADLPRVLEWREQAREDYAFYNGDQWADEDIQALRAQKRPVMTFNRVAPLVNAVIGAEINNRREVRFIPREIGDAEANELLTNAAEWFRDESNAEDEDSDAFEDNVICGMGWTDTRLDFEIEADGAAVVRRLDPLKFVWDASAVKPNLEDAQHLFYVDEKPLSEWMALFPDVDPEVLNASWAKSGNVDGTHDNDETSYDGKSSDDDSKNLRTIVEARWLEPEQYYRMQDPQTGEIREVAKGQAKLLEAAGIKVAKQTRKVVKRAFIGTGIIGDVDAPMVPKGMFGWECITGYRDKLKRQFYGVVRPTKDPQRWSNKFFSQVMHLLNSQSKGGIIAERDAFEDDRQAEESWARSDSITWAKKNTLATGKIQPKPTAQFPTGFFALFNEAKEAINQVTGLSPEFIGTREVDQAGVLEAQRRQSSLNLLASLFNSLRRYRKRQGRILLYLIQNHLADGRLIRIVGDEKAEYVPLMRENIADVQYDIIIDDAPSSPNEKERTWGIMQQMLPLLKDVITPDMILEIAKYSPLPATLVDKWMKMAQKSKEEAAQQPPQPSPEEIKMQAEMQKHQLDMQGKAADIQAKQEQAAVKQQSDAVELFMQQQKAELELRTAKQKAEIDMVKAANQAAQTSIRQQNANTRRGDI</sequence>
<dbReference type="Proteomes" id="UP001301216">
    <property type="component" value="Unassembled WGS sequence"/>
</dbReference>
<proteinExistence type="predicted"/>
<dbReference type="Pfam" id="PF16510">
    <property type="entry name" value="P22_portal"/>
    <property type="match status" value="1"/>
</dbReference>
<dbReference type="InterPro" id="IPR032427">
    <property type="entry name" value="P22_portal"/>
</dbReference>
<evidence type="ECO:0000256" key="1">
    <source>
        <dbReference type="SAM" id="MobiDB-lite"/>
    </source>
</evidence>
<organism evidence="2 3">
    <name type="scientific">Ochrobactrum chromiisoli</name>
    <dbReference type="NCBI Taxonomy" id="2993941"/>
    <lineage>
        <taxon>Bacteria</taxon>
        <taxon>Pseudomonadati</taxon>
        <taxon>Pseudomonadota</taxon>
        <taxon>Alphaproteobacteria</taxon>
        <taxon>Hyphomicrobiales</taxon>
        <taxon>Brucellaceae</taxon>
        <taxon>Brucella/Ochrobactrum group</taxon>
        <taxon>Ochrobactrum</taxon>
    </lineage>
</organism>
<feature type="region of interest" description="Disordered" evidence="1">
    <location>
        <begin position="215"/>
        <end position="240"/>
    </location>
</feature>
<evidence type="ECO:0000313" key="3">
    <source>
        <dbReference type="Proteomes" id="UP001301216"/>
    </source>
</evidence>
<evidence type="ECO:0000313" key="2">
    <source>
        <dbReference type="EMBL" id="MCX2699276.1"/>
    </source>
</evidence>
<dbReference type="EMBL" id="JAPHAV010000024">
    <property type="protein sequence ID" value="MCX2699276.1"/>
    <property type="molecule type" value="Genomic_DNA"/>
</dbReference>
<protein>
    <submittedName>
        <fullName evidence="2">Phage portal protein</fullName>
    </submittedName>
</protein>
<dbReference type="RefSeq" id="WP_265987005.1">
    <property type="nucleotide sequence ID" value="NZ_JAPHAV010000024.1"/>
</dbReference>
<accession>A0ABT3QUH1</accession>
<gene>
    <name evidence="2" type="ORF">OPR82_21460</name>
</gene>